<dbReference type="RefSeq" id="WP_269908315.1">
    <property type="nucleotide sequence ID" value="NZ_JAPFQA010000021.1"/>
</dbReference>
<dbReference type="InterPro" id="IPR056090">
    <property type="entry name" value="DUF7673"/>
</dbReference>
<organism evidence="2 3">
    <name type="scientific">Mesorhizobium qingshengii</name>
    <dbReference type="NCBI Taxonomy" id="1165689"/>
    <lineage>
        <taxon>Bacteria</taxon>
        <taxon>Pseudomonadati</taxon>
        <taxon>Pseudomonadota</taxon>
        <taxon>Alphaproteobacteria</taxon>
        <taxon>Hyphomicrobiales</taxon>
        <taxon>Phyllobacteriaceae</taxon>
        <taxon>Mesorhizobium</taxon>
    </lineage>
</organism>
<dbReference type="EMBL" id="JAPFQA010000021">
    <property type="protein sequence ID" value="MCZ8548051.1"/>
    <property type="molecule type" value="Genomic_DNA"/>
</dbReference>
<gene>
    <name evidence="2" type="ORF">OOJ09_28070</name>
</gene>
<evidence type="ECO:0000313" key="2">
    <source>
        <dbReference type="EMBL" id="MCZ8548051.1"/>
    </source>
</evidence>
<evidence type="ECO:0000259" key="1">
    <source>
        <dbReference type="Pfam" id="PF24720"/>
    </source>
</evidence>
<reference evidence="2" key="1">
    <citation type="submission" date="2022-11" db="EMBL/GenBank/DDBJ databases">
        <authorList>
            <person name="Coimbra C."/>
        </authorList>
    </citation>
    <scope>NUCLEOTIDE SEQUENCE</scope>
    <source>
        <strain evidence="2">Jales19</strain>
    </source>
</reference>
<protein>
    <recommendedName>
        <fullName evidence="1">DUF7673 domain-containing protein</fullName>
    </recommendedName>
</protein>
<name>A0ABT4R2I3_9HYPH</name>
<evidence type="ECO:0000313" key="3">
    <source>
        <dbReference type="Proteomes" id="UP001152178"/>
    </source>
</evidence>
<keyword evidence="3" id="KW-1185">Reference proteome</keyword>
<sequence length="107" mass="12088">MTRIEHEQPTFAADCLAVVRLFLVAEQDTSASRVVTNFLPAWWNAGSLGGFDPTDLWHLDHCNTNDVVGLISLIGETRFYPDAFEPRDRVVARIRTWRPHVSGGLEH</sequence>
<proteinExistence type="predicted"/>
<dbReference type="Pfam" id="PF24720">
    <property type="entry name" value="DUF7673"/>
    <property type="match status" value="1"/>
</dbReference>
<dbReference type="Proteomes" id="UP001152178">
    <property type="component" value="Unassembled WGS sequence"/>
</dbReference>
<feature type="domain" description="DUF7673" evidence="1">
    <location>
        <begin position="17"/>
        <end position="98"/>
    </location>
</feature>
<accession>A0ABT4R2I3</accession>
<comment type="caution">
    <text evidence="2">The sequence shown here is derived from an EMBL/GenBank/DDBJ whole genome shotgun (WGS) entry which is preliminary data.</text>
</comment>